<keyword evidence="4" id="KW-1185">Reference proteome</keyword>
<organism evidence="3 4">
    <name type="scientific">Heliobacterium mobile</name>
    <name type="common">Heliobacillus mobilis</name>
    <dbReference type="NCBI Taxonomy" id="28064"/>
    <lineage>
        <taxon>Bacteria</taxon>
        <taxon>Bacillati</taxon>
        <taxon>Bacillota</taxon>
        <taxon>Clostridia</taxon>
        <taxon>Eubacteriales</taxon>
        <taxon>Heliobacteriaceae</taxon>
        <taxon>Heliobacterium</taxon>
    </lineage>
</organism>
<dbReference type="PANTHER" id="PTHR10579">
    <property type="entry name" value="CALCIUM-ACTIVATED CHLORIDE CHANNEL REGULATOR"/>
    <property type="match status" value="1"/>
</dbReference>
<dbReference type="EMBL" id="WNKU01000015">
    <property type="protein sequence ID" value="MTV49804.1"/>
    <property type="molecule type" value="Genomic_DNA"/>
</dbReference>
<dbReference type="InterPro" id="IPR008947">
    <property type="entry name" value="PLipase_C/P1_nuclease_dom_sf"/>
</dbReference>
<dbReference type="SMART" id="SM00327">
    <property type="entry name" value="VWA"/>
    <property type="match status" value="1"/>
</dbReference>
<dbReference type="CDD" id="cd00198">
    <property type="entry name" value="vWFA"/>
    <property type="match status" value="1"/>
</dbReference>
<gene>
    <name evidence="3" type="ORF">GJ688_12560</name>
</gene>
<dbReference type="AlphaFoldDB" id="A0A6I3SLJ4"/>
<dbReference type="PANTHER" id="PTHR10579:SF43">
    <property type="entry name" value="ZINC FINGER (C3HC4-TYPE RING FINGER) FAMILY PROTEIN"/>
    <property type="match status" value="1"/>
</dbReference>
<sequence>MKKPIILAIGLSLLVIPSTAYGWGNVSTHPEINAKSYESFINNSNIPFTNKKQYKGIGYPDDIQTGEISEYGPLGRFERLKGEIPLEETQEFWIREGGFSADEPEALMGIRHFYDPTFNNESLGFLTDLDIKDGDPSGYSRGVGTNAKQWALKKNIKSLLETNPYSWEYALEYYKAGMETDNLVEKNLYFGKAFRALGQTMHLMADMTQPAHVRNDGHKQGEPIEDNVTDTLVSNIASEPLPNEVNQLLKNISSPSELFDVVSKYTNNNFYSNDTIYNNGSGTKEDPIIYPRNNKKNYPSPYFKQLTLDNDNITYYKYFDNKKVRMVELWMKDDIAREEQIDEIIPTYKVPPEFATDYASVLIPLAIKSNMILLNEFFPKMYINLVPSKENETISAEIIHNADNSGWRKVGQIKYSGKGQIKIDNDVREVEFIKGKMAPISLSNMNWNSISLTVDAGGRFYSKTIANTESGYKLADPVKLTSLEEYLSKPSLRRPFDLIFVIDSSGSMGPGSGDEYNGDLNNNRILATKNIIKSLKYNDRSAIIDFDTSAKLLQDLTSDKEALIKSADRIDSSGGTDVETGLKEAINLANTIPFSDDRNPPLVILLTDGKDNENHIDSYERITDFAKRNNIYVYTVSLGKTPNTGLLNKIANETGGEYFTSSTSEEIEHIFDLICLNRSIKIVSDDNKNNIPDWIEREVRINGYKYQKEQNGVLLEKSESPTDDLLNDCDEKYGKNNWDIFINSNNGIVVKQKNL</sequence>
<keyword evidence="1" id="KW-0732">Signal</keyword>
<dbReference type="PROSITE" id="PS50234">
    <property type="entry name" value="VWFA"/>
    <property type="match status" value="1"/>
</dbReference>
<dbReference type="Gene3D" id="3.40.50.410">
    <property type="entry name" value="von Willebrand factor, type A domain"/>
    <property type="match status" value="1"/>
</dbReference>
<evidence type="ECO:0000259" key="2">
    <source>
        <dbReference type="PROSITE" id="PS50234"/>
    </source>
</evidence>
<evidence type="ECO:0000256" key="1">
    <source>
        <dbReference type="SAM" id="SignalP"/>
    </source>
</evidence>
<evidence type="ECO:0000313" key="4">
    <source>
        <dbReference type="Proteomes" id="UP000430670"/>
    </source>
</evidence>
<feature type="chain" id="PRO_5026254169" evidence="1">
    <location>
        <begin position="23"/>
        <end position="755"/>
    </location>
</feature>
<name>A0A6I3SLJ4_HELMO</name>
<protein>
    <submittedName>
        <fullName evidence="3">VWA domain-containing protein</fullName>
    </submittedName>
</protein>
<dbReference type="InterPro" id="IPR036465">
    <property type="entry name" value="vWFA_dom_sf"/>
</dbReference>
<accession>A0A6I3SLJ4</accession>
<evidence type="ECO:0000313" key="3">
    <source>
        <dbReference type="EMBL" id="MTV49804.1"/>
    </source>
</evidence>
<dbReference type="GO" id="GO:0016788">
    <property type="term" value="F:hydrolase activity, acting on ester bonds"/>
    <property type="evidence" value="ECO:0007669"/>
    <property type="project" value="InterPro"/>
</dbReference>
<proteinExistence type="predicted"/>
<dbReference type="InterPro" id="IPR002035">
    <property type="entry name" value="VWF_A"/>
</dbReference>
<dbReference type="OrthoDB" id="1816761at2"/>
<comment type="caution">
    <text evidence="3">The sequence shown here is derived from an EMBL/GenBank/DDBJ whole genome shotgun (WGS) entry which is preliminary data.</text>
</comment>
<dbReference type="SUPFAM" id="SSF53300">
    <property type="entry name" value="vWA-like"/>
    <property type="match status" value="1"/>
</dbReference>
<dbReference type="Proteomes" id="UP000430670">
    <property type="component" value="Unassembled WGS sequence"/>
</dbReference>
<reference evidence="3 4" key="1">
    <citation type="submission" date="2019-11" db="EMBL/GenBank/DDBJ databases">
        <title>Whole-genome sequence of a the green, strictly anaerobic photosynthetic bacterium Heliobacillus mobilis DSM 6151.</title>
        <authorList>
            <person name="Kyndt J.A."/>
            <person name="Meyer T.E."/>
        </authorList>
    </citation>
    <scope>NUCLEOTIDE SEQUENCE [LARGE SCALE GENOMIC DNA]</scope>
    <source>
        <strain evidence="3 4">DSM 6151</strain>
    </source>
</reference>
<dbReference type="Pfam" id="PF00092">
    <property type="entry name" value="VWA"/>
    <property type="match status" value="1"/>
</dbReference>
<dbReference type="SUPFAM" id="SSF48537">
    <property type="entry name" value="Phospholipase C/P1 nuclease"/>
    <property type="match status" value="1"/>
</dbReference>
<dbReference type="InterPro" id="IPR051266">
    <property type="entry name" value="CLCR"/>
</dbReference>
<dbReference type="Gene3D" id="1.10.575.10">
    <property type="entry name" value="P1 Nuclease"/>
    <property type="match status" value="1"/>
</dbReference>
<dbReference type="RefSeq" id="WP_155476900.1">
    <property type="nucleotide sequence ID" value="NZ_WNKU01000015.1"/>
</dbReference>
<feature type="domain" description="VWFA" evidence="2">
    <location>
        <begin position="497"/>
        <end position="674"/>
    </location>
</feature>
<feature type="signal peptide" evidence="1">
    <location>
        <begin position="1"/>
        <end position="22"/>
    </location>
</feature>